<gene>
    <name evidence="1" type="ORF">TVAG_451030</name>
</gene>
<keyword evidence="2" id="KW-1185">Reference proteome</keyword>
<accession>A2EYQ6</accession>
<dbReference type="EMBL" id="DS113543">
    <property type="protein sequence ID" value="EAY02203.1"/>
    <property type="molecule type" value="Genomic_DNA"/>
</dbReference>
<reference evidence="1" key="2">
    <citation type="journal article" date="2007" name="Science">
        <title>Draft genome sequence of the sexually transmitted pathogen Trichomonas vaginalis.</title>
        <authorList>
            <person name="Carlton J.M."/>
            <person name="Hirt R.P."/>
            <person name="Silva J.C."/>
            <person name="Delcher A.L."/>
            <person name="Schatz M."/>
            <person name="Zhao Q."/>
            <person name="Wortman J.R."/>
            <person name="Bidwell S.L."/>
            <person name="Alsmark U.C.M."/>
            <person name="Besteiro S."/>
            <person name="Sicheritz-Ponten T."/>
            <person name="Noel C.J."/>
            <person name="Dacks J.B."/>
            <person name="Foster P.G."/>
            <person name="Simillion C."/>
            <person name="Van de Peer Y."/>
            <person name="Miranda-Saavedra D."/>
            <person name="Barton G.J."/>
            <person name="Westrop G.D."/>
            <person name="Mueller S."/>
            <person name="Dessi D."/>
            <person name="Fiori P.L."/>
            <person name="Ren Q."/>
            <person name="Paulsen I."/>
            <person name="Zhang H."/>
            <person name="Bastida-Corcuera F.D."/>
            <person name="Simoes-Barbosa A."/>
            <person name="Brown M.T."/>
            <person name="Hayes R.D."/>
            <person name="Mukherjee M."/>
            <person name="Okumura C.Y."/>
            <person name="Schneider R."/>
            <person name="Smith A.J."/>
            <person name="Vanacova S."/>
            <person name="Villalvazo M."/>
            <person name="Haas B.J."/>
            <person name="Pertea M."/>
            <person name="Feldblyum T.V."/>
            <person name="Utterback T.R."/>
            <person name="Shu C.L."/>
            <person name="Osoegawa K."/>
            <person name="de Jong P.J."/>
            <person name="Hrdy I."/>
            <person name="Horvathova L."/>
            <person name="Zubacova Z."/>
            <person name="Dolezal P."/>
            <person name="Malik S.B."/>
            <person name="Logsdon J.M. Jr."/>
            <person name="Henze K."/>
            <person name="Gupta A."/>
            <person name="Wang C.C."/>
            <person name="Dunne R.L."/>
            <person name="Upcroft J.A."/>
            <person name="Upcroft P."/>
            <person name="White O."/>
            <person name="Salzberg S.L."/>
            <person name="Tang P."/>
            <person name="Chiu C.-H."/>
            <person name="Lee Y.-S."/>
            <person name="Embley T.M."/>
            <person name="Coombs G.H."/>
            <person name="Mottram J.C."/>
            <person name="Tachezy J."/>
            <person name="Fraser-Liggett C.M."/>
            <person name="Johnson P.J."/>
        </authorList>
    </citation>
    <scope>NUCLEOTIDE SEQUENCE [LARGE SCALE GENOMIC DNA]</scope>
    <source>
        <strain evidence="1">G3</strain>
    </source>
</reference>
<name>A2EYQ6_TRIV3</name>
<dbReference type="InParanoid" id="A2EYQ6"/>
<dbReference type="Proteomes" id="UP000001542">
    <property type="component" value="Unassembled WGS sequence"/>
</dbReference>
<sequence>MENLTQDDFLSALTPNYIVKKEDQCKITLSGTWNIHDFSKFDQKDFEENVIEDPNLFKMYIRNHNYQHKAKFSIFVESQTQYNFRVTFAMRRFDSPKYFENIAGELDFSKFPKYLMEFDQYWHDLYVNSPCRHKTLDYVQIRYMILIQKDGKKPDYTTIPEMEYLFDDPFDIFPISYFSQIRNKLDLSKLINLDAIIQDNNLKIKHVSKEQKIHFTADNQLIDLDDDREIPDFFIFDFSGESRNVDLNFKYKDTKYKNLGFVANINNQTKILLMNSIIYPNIYLVKTENVLKFNPKPSNLGYNFMSNYVFVSYLQRSIYYRDGLYDSKSVRKIDCVYPQTEIDN</sequence>
<organism evidence="1 2">
    <name type="scientific">Trichomonas vaginalis (strain ATCC PRA-98 / G3)</name>
    <dbReference type="NCBI Taxonomy" id="412133"/>
    <lineage>
        <taxon>Eukaryota</taxon>
        <taxon>Metamonada</taxon>
        <taxon>Parabasalia</taxon>
        <taxon>Trichomonadida</taxon>
        <taxon>Trichomonadidae</taxon>
        <taxon>Trichomonas</taxon>
    </lineage>
</organism>
<evidence type="ECO:0000313" key="1">
    <source>
        <dbReference type="EMBL" id="EAY02203.1"/>
    </source>
</evidence>
<protein>
    <submittedName>
        <fullName evidence="1">Uncharacterized protein</fullName>
    </submittedName>
</protein>
<dbReference type="VEuPathDB" id="TrichDB:TVAGG3_0866110"/>
<dbReference type="RefSeq" id="XP_001314541.1">
    <property type="nucleotide sequence ID" value="XM_001314513.1"/>
</dbReference>
<dbReference type="AlphaFoldDB" id="A2EYQ6"/>
<proteinExistence type="predicted"/>
<dbReference type="VEuPathDB" id="TrichDB:TVAG_451030"/>
<dbReference type="KEGG" id="tva:4760037"/>
<evidence type="ECO:0000313" key="2">
    <source>
        <dbReference type="Proteomes" id="UP000001542"/>
    </source>
</evidence>
<reference evidence="1" key="1">
    <citation type="submission" date="2006-10" db="EMBL/GenBank/DDBJ databases">
        <authorList>
            <person name="Amadeo P."/>
            <person name="Zhao Q."/>
            <person name="Wortman J."/>
            <person name="Fraser-Liggett C."/>
            <person name="Carlton J."/>
        </authorList>
    </citation>
    <scope>NUCLEOTIDE SEQUENCE</scope>
    <source>
        <strain evidence="1">G3</strain>
    </source>
</reference>